<dbReference type="InterPro" id="IPR036282">
    <property type="entry name" value="Glutathione-S-Trfase_C_sf"/>
</dbReference>
<dbReference type="CDD" id="cd00570">
    <property type="entry name" value="GST_N_family"/>
    <property type="match status" value="1"/>
</dbReference>
<gene>
    <name evidence="4" type="primary">gst</name>
</gene>
<feature type="domain" description="GST N-terminal" evidence="2">
    <location>
        <begin position="7"/>
        <end position="85"/>
    </location>
</feature>
<accession>A0A8K1ZF56</accession>
<dbReference type="CDD" id="cd00299">
    <property type="entry name" value="GST_C_family"/>
    <property type="match status" value="1"/>
</dbReference>
<sequence>MSSSEQPRYRLIGTPFSTFTRSVALVLEAKGLPYEQLTIAPHSASAQSHHPLGFIPVLYDLRTSTRLSETSAIIAYLERTHPSPPLLVPTPPTILQECVQELMSFAATHLFPKIEFGVVKPRVAAMDEGTASEDEIAESVRGGVEALKPVLRALEGMLGDGPYAVGKRITAADCLLYPPIADLRAVPEGRVLEAFMKISAWSTFFETTEAAGETEEGTLALGARP</sequence>
<dbReference type="InterPro" id="IPR010987">
    <property type="entry name" value="Glutathione-S-Trfase_C-like"/>
</dbReference>
<dbReference type="InterPro" id="IPR036249">
    <property type="entry name" value="Thioredoxin-like_sf"/>
</dbReference>
<dbReference type="PROSITE" id="PS50404">
    <property type="entry name" value="GST_NTER"/>
    <property type="match status" value="1"/>
</dbReference>
<dbReference type="PANTHER" id="PTHR44051:SF8">
    <property type="entry name" value="GLUTATHIONE S-TRANSFERASE GSTA"/>
    <property type="match status" value="1"/>
</dbReference>
<dbReference type="EC" id="2.5.1.18" evidence="4"/>
<dbReference type="Pfam" id="PF13410">
    <property type="entry name" value="GST_C_2"/>
    <property type="match status" value="1"/>
</dbReference>
<dbReference type="SUPFAM" id="SSF52833">
    <property type="entry name" value="Thioredoxin-like"/>
    <property type="match status" value="1"/>
</dbReference>
<dbReference type="Gene3D" id="1.20.1050.10">
    <property type="match status" value="1"/>
</dbReference>
<dbReference type="AlphaFoldDB" id="A0A8K1ZF56"/>
<dbReference type="PROSITE" id="PS50405">
    <property type="entry name" value="GST_CTER"/>
    <property type="match status" value="1"/>
</dbReference>
<dbReference type="Gene3D" id="3.40.30.10">
    <property type="entry name" value="Glutaredoxin"/>
    <property type="match status" value="1"/>
</dbReference>
<protein>
    <submittedName>
        <fullName evidence="4">Glutathione S-transferase</fullName>
        <ecNumber evidence="4">2.5.1.18</ecNumber>
    </submittedName>
</protein>
<evidence type="ECO:0000259" key="3">
    <source>
        <dbReference type="PROSITE" id="PS50405"/>
    </source>
</evidence>
<organism evidence="4">
    <name type="scientific">Glaciozyma antarctica</name>
    <dbReference type="NCBI Taxonomy" id="105987"/>
    <lineage>
        <taxon>Eukaryota</taxon>
        <taxon>Fungi</taxon>
        <taxon>Dikarya</taxon>
        <taxon>Basidiomycota</taxon>
        <taxon>Pucciniomycotina</taxon>
        <taxon>Microbotryomycetes</taxon>
        <taxon>Kriegeriales</taxon>
        <taxon>Camptobasidiaceae</taxon>
        <taxon>Glaciozyma</taxon>
    </lineage>
</organism>
<name>A0A8K1ZF56_9BASI</name>
<evidence type="ECO:0000313" key="4">
    <source>
        <dbReference type="EMBL" id="UGO92599.1"/>
    </source>
</evidence>
<dbReference type="InterPro" id="IPR040079">
    <property type="entry name" value="Glutathione_S-Trfase"/>
</dbReference>
<comment type="similarity">
    <text evidence="1">Belongs to the GST superfamily.</text>
</comment>
<dbReference type="SUPFAM" id="SSF47616">
    <property type="entry name" value="GST C-terminal domain-like"/>
    <property type="match status" value="1"/>
</dbReference>
<dbReference type="Pfam" id="PF13417">
    <property type="entry name" value="GST_N_3"/>
    <property type="match status" value="1"/>
</dbReference>
<evidence type="ECO:0000259" key="2">
    <source>
        <dbReference type="PROSITE" id="PS50404"/>
    </source>
</evidence>
<dbReference type="GO" id="GO:0004364">
    <property type="term" value="F:glutathione transferase activity"/>
    <property type="evidence" value="ECO:0007669"/>
    <property type="project" value="UniProtKB-EC"/>
</dbReference>
<dbReference type="PANTHER" id="PTHR44051">
    <property type="entry name" value="GLUTATHIONE S-TRANSFERASE-RELATED"/>
    <property type="match status" value="1"/>
</dbReference>
<keyword evidence="4" id="KW-0808">Transferase</keyword>
<dbReference type="InterPro" id="IPR004045">
    <property type="entry name" value="Glutathione_S-Trfase_N"/>
</dbReference>
<feature type="domain" description="GST C-terminal" evidence="3">
    <location>
        <begin position="92"/>
        <end position="225"/>
    </location>
</feature>
<dbReference type="EMBL" id="MW033306">
    <property type="protein sequence ID" value="UGO92599.1"/>
    <property type="molecule type" value="mRNA"/>
</dbReference>
<evidence type="ECO:0000256" key="1">
    <source>
        <dbReference type="ARBA" id="ARBA00007409"/>
    </source>
</evidence>
<dbReference type="SFLD" id="SFLDS00019">
    <property type="entry name" value="Glutathione_Transferase_(cytos"/>
    <property type="match status" value="1"/>
</dbReference>
<reference evidence="4" key="1">
    <citation type="submission" date="2020-09" db="EMBL/GenBank/DDBJ databases">
        <authorList>
            <person name="Yusof N."/>
        </authorList>
    </citation>
    <scope>NUCLEOTIDE SEQUENCE</scope>
</reference>
<proteinExistence type="evidence at transcript level"/>